<dbReference type="AlphaFoldDB" id="A0A6J7EC09"/>
<dbReference type="HAMAP" id="MF_01813">
    <property type="entry name" value="MenG_UbiE_methyltr"/>
    <property type="match status" value="1"/>
</dbReference>
<dbReference type="NCBIfam" id="TIGR01934">
    <property type="entry name" value="MenG_MenH_UbiE"/>
    <property type="match status" value="1"/>
</dbReference>
<dbReference type="Gene3D" id="3.40.50.150">
    <property type="entry name" value="Vaccinia Virus protein VP39"/>
    <property type="match status" value="1"/>
</dbReference>
<evidence type="ECO:0000256" key="2">
    <source>
        <dbReference type="ARBA" id="ARBA00022679"/>
    </source>
</evidence>
<dbReference type="CDD" id="cd02440">
    <property type="entry name" value="AdoMet_MTases"/>
    <property type="match status" value="1"/>
</dbReference>
<organism evidence="4">
    <name type="scientific">freshwater metagenome</name>
    <dbReference type="NCBI Taxonomy" id="449393"/>
    <lineage>
        <taxon>unclassified sequences</taxon>
        <taxon>metagenomes</taxon>
        <taxon>ecological metagenomes</taxon>
    </lineage>
</organism>
<dbReference type="Pfam" id="PF01209">
    <property type="entry name" value="Ubie_methyltran"/>
    <property type="match status" value="1"/>
</dbReference>
<dbReference type="NCBIfam" id="NF001244">
    <property type="entry name" value="PRK00216.1-5"/>
    <property type="match status" value="1"/>
</dbReference>
<protein>
    <submittedName>
        <fullName evidence="4">Unannotated protein</fullName>
    </submittedName>
</protein>
<dbReference type="PROSITE" id="PS01184">
    <property type="entry name" value="UBIE_2"/>
    <property type="match status" value="1"/>
</dbReference>
<accession>A0A6J7EC09</accession>
<keyword evidence="1" id="KW-0489">Methyltransferase</keyword>
<proteinExistence type="inferred from homology"/>
<evidence type="ECO:0000256" key="1">
    <source>
        <dbReference type="ARBA" id="ARBA00022603"/>
    </source>
</evidence>
<dbReference type="EMBL" id="CAFBLU010000019">
    <property type="protein sequence ID" value="CAB4878059.1"/>
    <property type="molecule type" value="Genomic_DNA"/>
</dbReference>
<name>A0A6J7EC09_9ZZZZ</name>
<dbReference type="PANTHER" id="PTHR43591:SF24">
    <property type="entry name" value="2-METHOXY-6-POLYPRENYL-1,4-BENZOQUINOL METHYLASE, MITOCHONDRIAL"/>
    <property type="match status" value="1"/>
</dbReference>
<dbReference type="GO" id="GO:0008168">
    <property type="term" value="F:methyltransferase activity"/>
    <property type="evidence" value="ECO:0007669"/>
    <property type="project" value="UniProtKB-KW"/>
</dbReference>
<reference evidence="4" key="1">
    <citation type="submission" date="2020-05" db="EMBL/GenBank/DDBJ databases">
        <authorList>
            <person name="Chiriac C."/>
            <person name="Salcher M."/>
            <person name="Ghai R."/>
            <person name="Kavagutti S V."/>
        </authorList>
    </citation>
    <scope>NUCLEOTIDE SEQUENCE</scope>
</reference>
<dbReference type="PANTHER" id="PTHR43591">
    <property type="entry name" value="METHYLTRANSFERASE"/>
    <property type="match status" value="1"/>
</dbReference>
<evidence type="ECO:0000256" key="3">
    <source>
        <dbReference type="ARBA" id="ARBA00022691"/>
    </source>
</evidence>
<sequence>MTPADQASGAGSGTLPEPEVREMFDRISGVYDRMNQVMTAGLHHRWRARAADLAEVEEGGRVLDVATGTGDLAIELASRVGPDGHVVGSDFSEPMLDLARDKVDARHLDGVRFEWANAMELPYPEGVFDAATVGFGARNFNDLQRGLAEMTRVVKPGGHVVVLEITTPTKPPLSTFHRLWFDRLVPALGKFAGDAAAYNYLPNSVKRFPEPEGLASVMSEAGLEGIRWVLTAGGIIAIHVGRKPAA</sequence>
<dbReference type="GO" id="GO:0042181">
    <property type="term" value="P:ketone biosynthetic process"/>
    <property type="evidence" value="ECO:0007669"/>
    <property type="project" value="UniProtKB-ARBA"/>
</dbReference>
<dbReference type="InterPro" id="IPR004033">
    <property type="entry name" value="UbiE/COQ5_MeTrFase"/>
</dbReference>
<keyword evidence="2" id="KW-0808">Transferase</keyword>
<keyword evidence="3" id="KW-0949">S-adenosyl-L-methionine</keyword>
<gene>
    <name evidence="4" type="ORF">UFOPK3444_01144</name>
</gene>
<dbReference type="GO" id="GO:0032259">
    <property type="term" value="P:methylation"/>
    <property type="evidence" value="ECO:0007669"/>
    <property type="project" value="UniProtKB-KW"/>
</dbReference>
<evidence type="ECO:0000313" key="4">
    <source>
        <dbReference type="EMBL" id="CAB4878059.1"/>
    </source>
</evidence>
<dbReference type="SUPFAM" id="SSF53335">
    <property type="entry name" value="S-adenosyl-L-methionine-dependent methyltransferases"/>
    <property type="match status" value="1"/>
</dbReference>
<dbReference type="PROSITE" id="PS51608">
    <property type="entry name" value="SAM_MT_UBIE"/>
    <property type="match status" value="1"/>
</dbReference>
<dbReference type="InterPro" id="IPR023576">
    <property type="entry name" value="UbiE/COQ5_MeTrFase_CS"/>
</dbReference>
<dbReference type="InterPro" id="IPR029063">
    <property type="entry name" value="SAM-dependent_MTases_sf"/>
</dbReference>